<protein>
    <recommendedName>
        <fullName evidence="3">Thymidine kinase</fullName>
    </recommendedName>
</protein>
<keyword evidence="2" id="KW-1185">Reference proteome</keyword>
<gene>
    <name evidence="1" type="ORF">KSX_55410</name>
</gene>
<reference evidence="1" key="1">
    <citation type="submission" date="2020-10" db="EMBL/GenBank/DDBJ databases">
        <title>Taxonomic study of unclassified bacteria belonging to the class Ktedonobacteria.</title>
        <authorList>
            <person name="Yabe S."/>
            <person name="Wang C.M."/>
            <person name="Zheng Y."/>
            <person name="Sakai Y."/>
            <person name="Cavaletti L."/>
            <person name="Monciardini P."/>
            <person name="Donadio S."/>
        </authorList>
    </citation>
    <scope>NUCLEOTIDE SEQUENCE</scope>
    <source>
        <strain evidence="1">SOSP1-1</strain>
    </source>
</reference>
<dbReference type="EMBL" id="BNJF01000003">
    <property type="protein sequence ID" value="GHO47378.1"/>
    <property type="molecule type" value="Genomic_DNA"/>
</dbReference>
<name>A0A8J3I5C6_9CHLR</name>
<accession>A0A8J3I5C6</accession>
<evidence type="ECO:0008006" key="3">
    <source>
        <dbReference type="Google" id="ProtNLM"/>
    </source>
</evidence>
<evidence type="ECO:0000313" key="1">
    <source>
        <dbReference type="EMBL" id="GHO47378.1"/>
    </source>
</evidence>
<dbReference type="Gene3D" id="3.40.50.300">
    <property type="entry name" value="P-loop containing nucleotide triphosphate hydrolases"/>
    <property type="match status" value="1"/>
</dbReference>
<dbReference type="SUPFAM" id="SSF52540">
    <property type="entry name" value="P-loop containing nucleoside triphosphate hydrolases"/>
    <property type="match status" value="1"/>
</dbReference>
<comment type="caution">
    <text evidence="1">The sequence shown here is derived from an EMBL/GenBank/DDBJ whole genome shotgun (WGS) entry which is preliminary data.</text>
</comment>
<evidence type="ECO:0000313" key="2">
    <source>
        <dbReference type="Proteomes" id="UP000612362"/>
    </source>
</evidence>
<organism evidence="1 2">
    <name type="scientific">Ktedonospora formicarum</name>
    <dbReference type="NCBI Taxonomy" id="2778364"/>
    <lineage>
        <taxon>Bacteria</taxon>
        <taxon>Bacillati</taxon>
        <taxon>Chloroflexota</taxon>
        <taxon>Ktedonobacteria</taxon>
        <taxon>Ktedonobacterales</taxon>
        <taxon>Ktedonobacteraceae</taxon>
        <taxon>Ktedonospora</taxon>
    </lineage>
</organism>
<proteinExistence type="predicted"/>
<sequence>MPEVTVYTGPMGAGKTTRLYGKMGELTHLGIPYEAYRPGVDVRDVVIAPRGYIVSANAALTPNCTTVESLGDIPVEELVLRGIKTIFLEEWFMFGFDHQRQPIAGLYRDIMGWWALAGIERVYAAGLDQGASGNQFGLVVDARRYGAKVVVCTSKCEYPVNGECDPKCGRVARNSQIYDVRDNRAFDMETLPDLLPEGLRPNDRYRAVCTEHLLLPPERTKPFDPIQTWYTPMQ</sequence>
<dbReference type="AlphaFoldDB" id="A0A8J3I5C6"/>
<dbReference type="Proteomes" id="UP000612362">
    <property type="component" value="Unassembled WGS sequence"/>
</dbReference>
<dbReference type="InterPro" id="IPR027417">
    <property type="entry name" value="P-loop_NTPase"/>
</dbReference>